<dbReference type="GO" id="GO:0015929">
    <property type="term" value="F:hexosaminidase activity"/>
    <property type="evidence" value="ECO:0007669"/>
    <property type="project" value="UniProtKB-ARBA"/>
</dbReference>
<dbReference type="Pfam" id="PF22633">
    <property type="entry name" value="F5_F8_type_C_2"/>
    <property type="match status" value="1"/>
</dbReference>
<gene>
    <name evidence="9" type="ORF">IAD31_00240</name>
</gene>
<dbReference type="InterPro" id="IPR051822">
    <property type="entry name" value="Glycosyl_Hydrolase_84"/>
</dbReference>
<dbReference type="InterPro" id="IPR011496">
    <property type="entry name" value="O-GlcNAcase_cat"/>
</dbReference>
<protein>
    <submittedName>
        <fullName evidence="9">Beta-N-acetylglucosaminidase domain-containing protein</fullName>
    </submittedName>
</protein>
<dbReference type="PANTHER" id="PTHR13170">
    <property type="entry name" value="O-GLCNACASE"/>
    <property type="match status" value="1"/>
</dbReference>
<feature type="chain" id="PRO_5039689051" evidence="6">
    <location>
        <begin position="35"/>
        <end position="1505"/>
    </location>
</feature>
<dbReference type="Pfam" id="PF07555">
    <property type="entry name" value="NAGidase"/>
    <property type="match status" value="1"/>
</dbReference>
<reference evidence="9" key="1">
    <citation type="submission" date="2020-10" db="EMBL/GenBank/DDBJ databases">
        <authorList>
            <person name="Gilroy R."/>
        </authorList>
    </citation>
    <scope>NUCLEOTIDE SEQUENCE</scope>
    <source>
        <strain evidence="9">ChiGjej2B2-12916</strain>
    </source>
</reference>
<comment type="caution">
    <text evidence="9">The sequence shown here is derived from an EMBL/GenBank/DDBJ whole genome shotgun (WGS) entry which is preliminary data.</text>
</comment>
<dbReference type="PROSITE" id="PS52009">
    <property type="entry name" value="GH84"/>
    <property type="match status" value="1"/>
</dbReference>
<dbReference type="Gene3D" id="1.20.1270.70">
    <property type="entry name" value="Designed single chain three-helix bundle"/>
    <property type="match status" value="2"/>
</dbReference>
<evidence type="ECO:0000313" key="9">
    <source>
        <dbReference type="EMBL" id="HIQ60020.1"/>
    </source>
</evidence>
<keyword evidence="6" id="KW-0732">Signal</keyword>
<evidence type="ECO:0000313" key="10">
    <source>
        <dbReference type="Proteomes" id="UP000886879"/>
    </source>
</evidence>
<dbReference type="Proteomes" id="UP000886879">
    <property type="component" value="Unassembled WGS sequence"/>
</dbReference>
<feature type="active site" description="Proton donor" evidence="3">
    <location>
        <position position="463"/>
    </location>
</feature>
<evidence type="ECO:0000259" key="8">
    <source>
        <dbReference type="PROSITE" id="PS52009"/>
    </source>
</evidence>
<dbReference type="InterPro" id="IPR017853">
    <property type="entry name" value="GH"/>
</dbReference>
<feature type="transmembrane region" description="Helical" evidence="5">
    <location>
        <begin position="1478"/>
        <end position="1499"/>
    </location>
</feature>
<sequence length="1505" mass="164933">MNKLVKCITGAVLAVCMVTTGMPGLGLLSQTAQAAADTNLALNKTATASDVESGTSFTADKAVDGNSSTRWATNADSAGTAPKWLQVDFGTTTTFDTVDISWEQQNIVEYKLEVSDNADSWTTVFERNSNPTTKDESISLETPAVGRYLRVYVSRYDQADWKSVSIFELAVYNSKDDTPDVSGGNYTIYPTPQKVTDEEGTITLTDTINVIQGGGIDTVTANRIQEVLTDNGYTTQVADQASETNTNLYVGINGSGDAADTYEGVPKDVFTEGENKYDMHVVKVFENGDIVILGQDSDAAYYGLATLNLMLEQTTDRQMKISTFEDYSFQKYRGCVEGYYGYPWSVEGTLSWFDFAKRYKMNIFLYGPKTDPYHLGQWDEPYPETVTEEESAIGIRTRSEMQQFAEKATECNVDFVWVAHPAMKKPIDFTNEETVNEGVDRLMAKFADMYDLGVRQFGIFVDDISNSEAARTCDMQIYMLNTTQERLYETYNGEGTAAEDHVKGLFFTPAWYTTRSSGASTYMPKFRNVHEDIEICFTGSDVFSSISNTSASTFKNWIGRDPVLWWNYPVNDNLDNVYYTNPINHYYSLDSNPTSLKGVLSNPMNYSESSKVAFFGIADYTWNPNAFDAMENWENCFDGIFPDDPDMAQALKVVYGSLNTSYEPAELTRLYAQYGSGSATAAASLMEKMYEIVDSIEKLETLKNSDDPVERLLVEEAQPAFNKLYDMAAAIGGAMAVESSDDPLVQTHGYYLAKAAYERLSIYRNPRYQIIALEGSGADIYYSTWEAEPSNGKMKAFVETAMNAIADFDVTSLDTSAAEIQSVQILPNENVEVRQGTTCQFTAQVTANGENLSDVIWTVEGNTGENTTMNFNGILTMDTNELSPTVTVKAVSAYDDTVFATVEVKVTDRIYVDPTIPTNQAYGAAILGGSGNPGVGGGPENLFDESEDGSKWCPGDNTRYNQWAAFDLGADKTISSWQTVHAGVEHELDISSNFSLQVLKDPNATDEQLHDKSYLGNSANWVTVAEYVNNTENITTYEFEEPVTARYFRLYIADGCQPGVPYAATRIYECRLFGVDTATVERTHSLTIADGIANGTITTDASNYEEGAKVNVYVTPDEGYRLKEGTLKYNDTVMEGTSFLMPAEDVVITAEFEVDSGTEPTVDKTKLQAAVDEASALKEADYTAETWTVFAAALADAQAVLANDQATQAQVDNALTALNAALEQLEKVQEPGQEANKLLLQKTYDYALTLDTTGVVDSAVAVFQKAMDEARVVLDDPNATQDEVNTAWDNLLTGIWSLGLKQGDKTMLEVLIVKAESMVANESKYMPDHWQELLDALNAGHKVMDDGDALQGDVETAVEALMNAILAQRYKADKSILEDLIGKAESIDLTGYTAQSVAMFRSALASAQSVLADETLSEDDQATVDNAVAALSAAMDGLTAGGAPETTDKPETSEKPESTDKPQATEKPENVPQTGDEAMIQIWVALALVSTAALALAMAKKKHNV</sequence>
<keyword evidence="5" id="KW-1133">Transmembrane helix</keyword>
<proteinExistence type="inferred from homology"/>
<feature type="region of interest" description="Disordered" evidence="4">
    <location>
        <begin position="1438"/>
        <end position="1474"/>
    </location>
</feature>
<dbReference type="InterPro" id="IPR015882">
    <property type="entry name" value="HEX_bac_N"/>
</dbReference>
<reference evidence="9" key="2">
    <citation type="journal article" date="2021" name="PeerJ">
        <title>Extensive microbial diversity within the chicken gut microbiome revealed by metagenomics and culture.</title>
        <authorList>
            <person name="Gilroy R."/>
            <person name="Ravi A."/>
            <person name="Getino M."/>
            <person name="Pursley I."/>
            <person name="Horton D.L."/>
            <person name="Alikhan N.F."/>
            <person name="Baker D."/>
            <person name="Gharbi K."/>
            <person name="Hall N."/>
            <person name="Watson M."/>
            <person name="Adriaenssens E.M."/>
            <person name="Foster-Nyarko E."/>
            <person name="Jarju S."/>
            <person name="Secka A."/>
            <person name="Antonio M."/>
            <person name="Oren A."/>
            <person name="Chaudhuri R.R."/>
            <person name="La Ragione R."/>
            <person name="Hildebrand F."/>
            <person name="Pallen M.J."/>
        </authorList>
    </citation>
    <scope>NUCLEOTIDE SEQUENCE</scope>
    <source>
        <strain evidence="9">ChiGjej2B2-12916</strain>
    </source>
</reference>
<evidence type="ECO:0000256" key="6">
    <source>
        <dbReference type="SAM" id="SignalP"/>
    </source>
</evidence>
<evidence type="ECO:0000256" key="1">
    <source>
        <dbReference type="ARBA" id="ARBA00022801"/>
    </source>
</evidence>
<keyword evidence="1 3" id="KW-0378">Hydrolase</keyword>
<organism evidence="9 10">
    <name type="scientific">Candidatus Enterenecus faecium</name>
    <dbReference type="NCBI Taxonomy" id="2840780"/>
    <lineage>
        <taxon>Bacteria</taxon>
        <taxon>Bacillati</taxon>
        <taxon>Bacillota</taxon>
        <taxon>Clostridia</taxon>
        <taxon>Eubacteriales</taxon>
        <taxon>Candidatus Enterenecus</taxon>
    </lineage>
</organism>
<dbReference type="GO" id="GO:0005975">
    <property type="term" value="P:carbohydrate metabolic process"/>
    <property type="evidence" value="ECO:0007669"/>
    <property type="project" value="UniProtKB-ARBA"/>
</dbReference>
<dbReference type="GO" id="GO:1901135">
    <property type="term" value="P:carbohydrate derivative metabolic process"/>
    <property type="evidence" value="ECO:0007669"/>
    <property type="project" value="UniProtKB-ARBA"/>
</dbReference>
<dbReference type="InterPro" id="IPR008979">
    <property type="entry name" value="Galactose-bd-like_sf"/>
</dbReference>
<evidence type="ECO:0000256" key="4">
    <source>
        <dbReference type="SAM" id="MobiDB-lite"/>
    </source>
</evidence>
<feature type="compositionally biased region" description="Basic and acidic residues" evidence="4">
    <location>
        <begin position="1446"/>
        <end position="1469"/>
    </location>
</feature>
<dbReference type="SUPFAM" id="SSF49785">
    <property type="entry name" value="Galactose-binding domain-like"/>
    <property type="match status" value="2"/>
</dbReference>
<dbReference type="PROSITE" id="PS50022">
    <property type="entry name" value="FA58C_3"/>
    <property type="match status" value="2"/>
</dbReference>
<comment type="similarity">
    <text evidence="3">Belongs to the glycosyl hydrolase 84 family.</text>
</comment>
<dbReference type="SUPFAM" id="SSF55545">
    <property type="entry name" value="beta-N-acetylhexosaminidase-like domain"/>
    <property type="match status" value="1"/>
</dbReference>
<dbReference type="Gene3D" id="2.60.120.260">
    <property type="entry name" value="Galactose-binding domain-like"/>
    <property type="match status" value="2"/>
</dbReference>
<evidence type="ECO:0000256" key="3">
    <source>
        <dbReference type="PROSITE-ProRule" id="PRU01353"/>
    </source>
</evidence>
<dbReference type="InterPro" id="IPR044060">
    <property type="entry name" value="Bacterial_rp_domain"/>
</dbReference>
<dbReference type="Pfam" id="PF02838">
    <property type="entry name" value="Glyco_hydro_20b"/>
    <property type="match status" value="1"/>
</dbReference>
<dbReference type="Gene3D" id="1.20.1270.90">
    <property type="entry name" value="AF1782-like"/>
    <property type="match status" value="2"/>
</dbReference>
<dbReference type="InterPro" id="IPR029018">
    <property type="entry name" value="Hex-like_dom2"/>
</dbReference>
<keyword evidence="5" id="KW-0812">Transmembrane</keyword>
<dbReference type="SUPFAM" id="SSF51445">
    <property type="entry name" value="(Trans)glycosidases"/>
    <property type="match status" value="1"/>
</dbReference>
<feature type="signal peptide" evidence="6">
    <location>
        <begin position="1"/>
        <end position="34"/>
    </location>
</feature>
<dbReference type="Gene3D" id="3.20.20.80">
    <property type="entry name" value="Glycosidases"/>
    <property type="match status" value="1"/>
</dbReference>
<accession>A0A9D1CFV8</accession>
<feature type="domain" description="GH84" evidence="8">
    <location>
        <begin position="331"/>
        <end position="625"/>
    </location>
</feature>
<dbReference type="PANTHER" id="PTHR13170:SF16">
    <property type="entry name" value="PROTEIN O-GLCNACASE"/>
    <property type="match status" value="1"/>
</dbReference>
<feature type="domain" description="F5/8 type C" evidence="7">
    <location>
        <begin position="909"/>
        <end position="1075"/>
    </location>
</feature>
<dbReference type="EMBL" id="DVFO01000002">
    <property type="protein sequence ID" value="HIQ60020.1"/>
    <property type="molecule type" value="Genomic_DNA"/>
</dbReference>
<evidence type="ECO:0000259" key="7">
    <source>
        <dbReference type="PROSITE" id="PS50022"/>
    </source>
</evidence>
<evidence type="ECO:0000256" key="5">
    <source>
        <dbReference type="SAM" id="Phobius"/>
    </source>
</evidence>
<dbReference type="Pfam" id="PF07554">
    <property type="entry name" value="FIVAR"/>
    <property type="match status" value="4"/>
</dbReference>
<keyword evidence="2 3" id="KW-0326">Glycosidase</keyword>
<dbReference type="InterPro" id="IPR000421">
    <property type="entry name" value="FA58C"/>
</dbReference>
<keyword evidence="5" id="KW-0472">Membrane</keyword>
<feature type="domain" description="F5/8 type C" evidence="7">
    <location>
        <begin position="20"/>
        <end position="174"/>
    </location>
</feature>
<dbReference type="Pfam" id="PF00754">
    <property type="entry name" value="F5_F8_type_C"/>
    <property type="match status" value="1"/>
</dbReference>
<dbReference type="Gene3D" id="3.30.379.10">
    <property type="entry name" value="Chitobiase/beta-hexosaminidase domain 2-like"/>
    <property type="match status" value="1"/>
</dbReference>
<evidence type="ECO:0000256" key="2">
    <source>
        <dbReference type="ARBA" id="ARBA00023295"/>
    </source>
</evidence>
<name>A0A9D1CFV8_9FIRM</name>
<dbReference type="Pfam" id="PF18998">
    <property type="entry name" value="Flg_new_2"/>
    <property type="match status" value="1"/>
</dbReference>